<evidence type="ECO:0000256" key="4">
    <source>
        <dbReference type="ARBA" id="ARBA00022792"/>
    </source>
</evidence>
<comment type="subcellular location">
    <subcellularLocation>
        <location evidence="1 7">Mitochondrion inner membrane</location>
        <topology evidence="1 7">Single-pass membrane protein</topology>
    </subcellularLocation>
</comment>
<dbReference type="InParanoid" id="A0A067M6H2"/>
<keyword evidence="4 7" id="KW-0999">Mitochondrion inner membrane</keyword>
<dbReference type="InterPro" id="IPR036636">
    <property type="entry name" value="COX7C/Cox8_sf"/>
</dbReference>
<evidence type="ECO:0000256" key="6">
    <source>
        <dbReference type="ARBA" id="ARBA00023136"/>
    </source>
</evidence>
<keyword evidence="6 7" id="KW-0472">Membrane</keyword>
<keyword evidence="5 7" id="KW-0496">Mitochondrion</keyword>
<evidence type="ECO:0000256" key="7">
    <source>
        <dbReference type="RuleBase" id="RU368123"/>
    </source>
</evidence>
<accession>A0A067M6H2</accession>
<dbReference type="GO" id="GO:0005743">
    <property type="term" value="C:mitochondrial inner membrane"/>
    <property type="evidence" value="ECO:0007669"/>
    <property type="project" value="UniProtKB-SubCell"/>
</dbReference>
<keyword evidence="9" id="KW-1185">Reference proteome</keyword>
<dbReference type="Proteomes" id="UP000027195">
    <property type="component" value="Unassembled WGS sequence"/>
</dbReference>
<dbReference type="EMBL" id="KL198106">
    <property type="protein sequence ID" value="KDQ07467.1"/>
    <property type="molecule type" value="Genomic_DNA"/>
</dbReference>
<name>A0A067M6H2_BOTB1</name>
<dbReference type="Gene3D" id="4.10.49.10">
    <property type="entry name" value="Cytochrome c oxidase subunit VIIc"/>
    <property type="match status" value="1"/>
</dbReference>
<dbReference type="InterPro" id="IPR004202">
    <property type="entry name" value="COX7C/Cox8"/>
</dbReference>
<evidence type="ECO:0000256" key="3">
    <source>
        <dbReference type="ARBA" id="ARBA00010514"/>
    </source>
</evidence>
<proteinExistence type="inferred from homology"/>
<dbReference type="GO" id="GO:0006123">
    <property type="term" value="P:mitochondrial electron transport, cytochrome c to oxygen"/>
    <property type="evidence" value="ECO:0007669"/>
    <property type="project" value="UniProtKB-UniRule"/>
</dbReference>
<evidence type="ECO:0000256" key="1">
    <source>
        <dbReference type="ARBA" id="ARBA00004434"/>
    </source>
</evidence>
<comment type="similarity">
    <text evidence="3 7">Belongs to the cytochrome c oxidase VIIc family.</text>
</comment>
<keyword evidence="7" id="KW-0812">Transmembrane</keyword>
<evidence type="ECO:0000256" key="2">
    <source>
        <dbReference type="ARBA" id="ARBA00004673"/>
    </source>
</evidence>
<dbReference type="GO" id="GO:0045277">
    <property type="term" value="C:respiratory chain complex IV"/>
    <property type="evidence" value="ECO:0007669"/>
    <property type="project" value="UniProtKB-UniRule"/>
</dbReference>
<keyword evidence="7" id="KW-1133">Transmembrane helix</keyword>
<dbReference type="UniPathway" id="UPA00705"/>
<sequence length="72" mass="7912">MLQVARSAALRSARMRPLVQTRGMHVDNIVGNNMPFKYQGVSKAAFAAKVFLFLGGGFSIPFAASYYQLSKQ</sequence>
<evidence type="ECO:0000256" key="5">
    <source>
        <dbReference type="ARBA" id="ARBA00023128"/>
    </source>
</evidence>
<dbReference type="HOGENOM" id="CLU_169812_2_0_1"/>
<dbReference type="Pfam" id="PF02935">
    <property type="entry name" value="COX7C"/>
    <property type="match status" value="1"/>
</dbReference>
<keyword evidence="7" id="KW-0809">Transit peptide</keyword>
<gene>
    <name evidence="8" type="ORF">BOTBODRAFT_38776</name>
</gene>
<dbReference type="SUPFAM" id="SSF81427">
    <property type="entry name" value="Mitochondrial cytochrome c oxidase subunit VIIc (aka VIIIa)"/>
    <property type="match status" value="1"/>
</dbReference>
<evidence type="ECO:0000313" key="9">
    <source>
        <dbReference type="Proteomes" id="UP000027195"/>
    </source>
</evidence>
<dbReference type="STRING" id="930990.A0A067M6H2"/>
<comment type="pathway">
    <text evidence="2 7">Energy metabolism; oxidative phosphorylation.</text>
</comment>
<feature type="transmembrane region" description="Helical" evidence="7">
    <location>
        <begin position="44"/>
        <end position="67"/>
    </location>
</feature>
<dbReference type="AlphaFoldDB" id="A0A067M6H2"/>
<evidence type="ECO:0000313" key="8">
    <source>
        <dbReference type="EMBL" id="KDQ07467.1"/>
    </source>
</evidence>
<reference evidence="9" key="1">
    <citation type="journal article" date="2014" name="Proc. Natl. Acad. Sci. U.S.A.">
        <title>Extensive sampling of basidiomycete genomes demonstrates inadequacy of the white-rot/brown-rot paradigm for wood decay fungi.</title>
        <authorList>
            <person name="Riley R."/>
            <person name="Salamov A.A."/>
            <person name="Brown D.W."/>
            <person name="Nagy L.G."/>
            <person name="Floudas D."/>
            <person name="Held B.W."/>
            <person name="Levasseur A."/>
            <person name="Lombard V."/>
            <person name="Morin E."/>
            <person name="Otillar R."/>
            <person name="Lindquist E.A."/>
            <person name="Sun H."/>
            <person name="LaButti K.M."/>
            <person name="Schmutz J."/>
            <person name="Jabbour D."/>
            <person name="Luo H."/>
            <person name="Baker S.E."/>
            <person name="Pisabarro A.G."/>
            <person name="Walton J.D."/>
            <person name="Blanchette R.A."/>
            <person name="Henrissat B."/>
            <person name="Martin F."/>
            <person name="Cullen D."/>
            <person name="Hibbett D.S."/>
            <person name="Grigoriev I.V."/>
        </authorList>
    </citation>
    <scope>NUCLEOTIDE SEQUENCE [LARGE SCALE GENOMIC DNA]</scope>
    <source>
        <strain evidence="9">FD-172 SS1</strain>
    </source>
</reference>
<protein>
    <recommendedName>
        <fullName evidence="7">Cytochrome c oxidase subunit 8, mitochondrial</fullName>
    </recommendedName>
    <alternativeName>
        <fullName evidence="7">Cytochrome c oxidase polypeptide VIII</fullName>
    </alternativeName>
</protein>
<comment type="function">
    <text evidence="7">Component of the cytochrome c oxidase, the last enzyme in the mitochondrial electron transport chain which drives oxidative phosphorylation. The respiratory chain contains 3 multisubunit complexes succinate dehydrogenase (complex II, CII), ubiquinol-cytochrome c oxidoreductase (cytochrome b-c1 complex, complex III, CIII) and cytochrome c oxidase (complex IV, CIV), that cooperate to transfer electrons derived from NADH and succinate to molecular oxygen, creating an electrochemical gradient over the inner membrane that drives transmembrane transport and the ATP synthase. Cytochrome c oxidase is the component of the respiratory chain that catalyzes the reduction of oxygen to water. Electrons originating from reduced cytochrome c in the intermembrane space (IMS) are transferred via the dinuclear copper A center (CU(A)) of subunit 2 and heme A of subunit 1 to the active site in subunit 1, a binuclear center (BNC) formed by heme A3 and copper B (CU(B)). The BNC reduces molecular oxygen to 2 water molecules using 4 electrons from cytochrome c in the IMS and 4 protons from the mitochondrial matrix.</text>
</comment>
<comment type="subunit">
    <text evidence="7">Component of the cytochrome c oxidase (complex IV, CIV), a multisubunit enzyme composed of a catalytic core of 3 subunits and several supernumerary subunits. The complex exists as a monomer or a dimer and forms supercomplexes (SCs) in the inner mitochondrial membrane with ubiquinol-cytochrome c oxidoreductase (cytochrome b-c1 complex, complex III, CIII).</text>
</comment>
<organism evidence="8 9">
    <name type="scientific">Botryobasidium botryosum (strain FD-172 SS1)</name>
    <dbReference type="NCBI Taxonomy" id="930990"/>
    <lineage>
        <taxon>Eukaryota</taxon>
        <taxon>Fungi</taxon>
        <taxon>Dikarya</taxon>
        <taxon>Basidiomycota</taxon>
        <taxon>Agaricomycotina</taxon>
        <taxon>Agaricomycetes</taxon>
        <taxon>Cantharellales</taxon>
        <taxon>Botryobasidiaceae</taxon>
        <taxon>Botryobasidium</taxon>
    </lineage>
</organism>